<name>A0A3P7LXM6_DIBLA</name>
<dbReference type="Gene3D" id="2.60.200.20">
    <property type="match status" value="1"/>
</dbReference>
<proteinExistence type="predicted"/>
<dbReference type="OrthoDB" id="2538319at2759"/>
<dbReference type="EMBL" id="UYRU01065584">
    <property type="protein sequence ID" value="VDN16367.1"/>
    <property type="molecule type" value="Genomic_DNA"/>
</dbReference>
<dbReference type="PANTHER" id="PTHR23106:SF24">
    <property type="entry name" value="ANGIOGENIC FACTOR WITH G PATCH AND FHA DOMAINS 1"/>
    <property type="match status" value="1"/>
</dbReference>
<dbReference type="InterPro" id="IPR000253">
    <property type="entry name" value="FHA_dom"/>
</dbReference>
<accession>A0A3P7LXM6</accession>
<dbReference type="AlphaFoldDB" id="A0A3P7LXM6"/>
<protein>
    <recommendedName>
        <fullName evidence="1">FHA domain-containing protein</fullName>
    </recommendedName>
</protein>
<evidence type="ECO:0000259" key="1">
    <source>
        <dbReference type="PROSITE" id="PS50006"/>
    </source>
</evidence>
<dbReference type="SUPFAM" id="SSF49879">
    <property type="entry name" value="SMAD/FHA domain"/>
    <property type="match status" value="1"/>
</dbReference>
<dbReference type="Proteomes" id="UP000281553">
    <property type="component" value="Unassembled WGS sequence"/>
</dbReference>
<feature type="domain" description="FHA" evidence="1">
    <location>
        <begin position="68"/>
        <end position="120"/>
    </location>
</feature>
<evidence type="ECO:0000313" key="2">
    <source>
        <dbReference type="EMBL" id="VDN16367.1"/>
    </source>
</evidence>
<dbReference type="InterPro" id="IPR008984">
    <property type="entry name" value="SMAD_FHA_dom_sf"/>
</dbReference>
<organism evidence="2 3">
    <name type="scientific">Dibothriocephalus latus</name>
    <name type="common">Fish tapeworm</name>
    <name type="synonym">Diphyllobothrium latum</name>
    <dbReference type="NCBI Taxonomy" id="60516"/>
    <lineage>
        <taxon>Eukaryota</taxon>
        <taxon>Metazoa</taxon>
        <taxon>Spiralia</taxon>
        <taxon>Lophotrochozoa</taxon>
        <taxon>Platyhelminthes</taxon>
        <taxon>Cestoda</taxon>
        <taxon>Eucestoda</taxon>
        <taxon>Diphyllobothriidea</taxon>
        <taxon>Diphyllobothriidae</taxon>
        <taxon>Dibothriocephalus</taxon>
    </lineage>
</organism>
<dbReference type="InterPro" id="IPR053027">
    <property type="entry name" value="AGGF1"/>
</dbReference>
<sequence length="209" mass="23020">MHLNPCVLSRRDVANNKTVEEPASTCLEARPVLYPPSLRLVVLSSAYVKTGTVGIITSTQATSGWGCLGRNQSYCPLFTLMEDDELEEIHCELIFRQSDETYHLKDRKSKSGTYLNGQKLRKNDKKRICHGDVLRIGESRFLIHIHQGAETCSQCEQRETQDDPLPAPSAAELADAPPAGAIPSTELAVCSESSKAGENFIVLTVSMRT</sequence>
<gene>
    <name evidence="2" type="ORF">DILT_LOCUS12198</name>
</gene>
<evidence type="ECO:0000313" key="3">
    <source>
        <dbReference type="Proteomes" id="UP000281553"/>
    </source>
</evidence>
<dbReference type="PANTHER" id="PTHR23106">
    <property type="entry name" value="ANGIOGENIC FACTOR WITH G PATCH AND FHA DOMAINS 1"/>
    <property type="match status" value="1"/>
</dbReference>
<dbReference type="Pfam" id="PF00498">
    <property type="entry name" value="FHA"/>
    <property type="match status" value="1"/>
</dbReference>
<dbReference type="PROSITE" id="PS50006">
    <property type="entry name" value="FHA_DOMAIN"/>
    <property type="match status" value="1"/>
</dbReference>
<keyword evidence="3" id="KW-1185">Reference proteome</keyword>
<reference evidence="2 3" key="1">
    <citation type="submission" date="2018-11" db="EMBL/GenBank/DDBJ databases">
        <authorList>
            <consortium name="Pathogen Informatics"/>
        </authorList>
    </citation>
    <scope>NUCLEOTIDE SEQUENCE [LARGE SCALE GENOMIC DNA]</scope>
</reference>